<reference evidence="3 4" key="1">
    <citation type="submission" date="2009-08" db="EMBL/GenBank/DDBJ databases">
        <authorList>
            <person name="Shrivastava S."/>
            <person name="Brinkac L.B."/>
            <person name="Brown J.L."/>
            <person name="Bruce D.B."/>
            <person name="Detter C."/>
            <person name="Green L.D."/>
            <person name="Munk C.A."/>
            <person name="Rogers Y.C."/>
            <person name="Tapia R."/>
            <person name="Sims D.R."/>
            <person name="Smith L.A."/>
            <person name="Smith T.J."/>
            <person name="Sutton G."/>
            <person name="Brettin T."/>
        </authorList>
    </citation>
    <scope>NUCLEOTIDE SEQUENCE [LARGE SCALE GENOMIC DNA]</scope>
    <source>
        <strain evidence="4">E4 str. BoNT E BL5262</strain>
    </source>
</reference>
<dbReference type="AlphaFoldDB" id="C4II28"/>
<dbReference type="Gene3D" id="3.40.50.11790">
    <property type="match status" value="1"/>
</dbReference>
<proteinExistence type="inferred from homology"/>
<keyword evidence="4" id="KW-1185">Reference proteome</keyword>
<evidence type="ECO:0000259" key="2">
    <source>
        <dbReference type="Pfam" id="PF17482"/>
    </source>
</evidence>
<dbReference type="Pfam" id="PF17482">
    <property type="entry name" value="Phage_sheath_1C"/>
    <property type="match status" value="1"/>
</dbReference>
<sequence length="361" mass="40380">MAIKQPNIDIAFKQKAISSIEKSERGIAILILKNDETSGCPDYAVYKEVTEYETVKDKYNAENQKAITDVFTFPPSKVIVVNSDTVSNALIEIEKNIPTGWITVENGTAEDFATLTSWIKLKEAKKRTYKAITYNTTSTDCKHIANNTNPKVEFIDNRGKVDAIKYLPSLLGIAAYCGGNNRSMTYFKCTNLKSVEAFSDIDVELAKGNLVMFNDTDCVRICQGINTLITYDGETATEDMSFIETVETMDTIQDDIRDVFKETYLGPYVNDLDSQMLLISAINGYLKELSKVKKLDPNYNNIANINITAQRDAWVASGKAEAKDWDDAKVKNNTFKRDVFLAGDIKILGSMTNLKLDISLF</sequence>
<organism evidence="3 4">
    <name type="scientific">Clostridium butyricum E4 str. BoNT E BL5262</name>
    <dbReference type="NCBI Taxonomy" id="632245"/>
    <lineage>
        <taxon>Bacteria</taxon>
        <taxon>Bacillati</taxon>
        <taxon>Bacillota</taxon>
        <taxon>Clostridia</taxon>
        <taxon>Eubacteriales</taxon>
        <taxon>Clostridiaceae</taxon>
        <taxon>Clostridium</taxon>
    </lineage>
</organism>
<accession>C4II28</accession>
<feature type="domain" description="Tail sheath protein C-terminal" evidence="2">
    <location>
        <begin position="236"/>
        <end position="358"/>
    </location>
</feature>
<evidence type="ECO:0000313" key="4">
    <source>
        <dbReference type="Proteomes" id="UP000003081"/>
    </source>
</evidence>
<dbReference type="Proteomes" id="UP000003081">
    <property type="component" value="Unassembled WGS sequence"/>
</dbReference>
<evidence type="ECO:0000313" key="3">
    <source>
        <dbReference type="EMBL" id="EEP54497.1"/>
    </source>
</evidence>
<dbReference type="RefSeq" id="WP_003415339.1">
    <property type="nucleotide sequence ID" value="NZ_ACOM01000005.1"/>
</dbReference>
<protein>
    <recommendedName>
        <fullName evidence="2">Tail sheath protein C-terminal domain-containing protein</fullName>
    </recommendedName>
</protein>
<dbReference type="HOGENOM" id="CLU_060506_0_0_9"/>
<dbReference type="EMBL" id="ACOM01000005">
    <property type="protein sequence ID" value="EEP54497.1"/>
    <property type="molecule type" value="Genomic_DNA"/>
</dbReference>
<dbReference type="eggNOG" id="ENOG502Z8RJ">
    <property type="taxonomic scope" value="Bacteria"/>
</dbReference>
<comment type="similarity">
    <text evidence="1">Belongs to the myoviridae tail sheath protein family.</text>
</comment>
<evidence type="ECO:0000256" key="1">
    <source>
        <dbReference type="ARBA" id="ARBA00008005"/>
    </source>
</evidence>
<gene>
    <name evidence="3" type="ORF">CLP_2912</name>
</gene>
<dbReference type="Gene3D" id="3.30.1370.220">
    <property type="match status" value="1"/>
</dbReference>
<name>C4II28_CLOBU</name>
<dbReference type="InterPro" id="IPR020287">
    <property type="entry name" value="Tail_sheath_C"/>
</dbReference>
<comment type="caution">
    <text evidence="3">The sequence shown here is derived from an EMBL/GenBank/DDBJ whole genome shotgun (WGS) entry which is preliminary data.</text>
</comment>